<organism evidence="1">
    <name type="scientific">Lepeophtheirus salmonis</name>
    <name type="common">Salmon louse</name>
    <name type="synonym">Caligus salmonis</name>
    <dbReference type="NCBI Taxonomy" id="72036"/>
    <lineage>
        <taxon>Eukaryota</taxon>
        <taxon>Metazoa</taxon>
        <taxon>Ecdysozoa</taxon>
        <taxon>Arthropoda</taxon>
        <taxon>Crustacea</taxon>
        <taxon>Multicrustacea</taxon>
        <taxon>Hexanauplia</taxon>
        <taxon>Copepoda</taxon>
        <taxon>Siphonostomatoida</taxon>
        <taxon>Caligidae</taxon>
        <taxon>Lepeophtheirus</taxon>
    </lineage>
</organism>
<accession>A0A0K2U722</accession>
<protein>
    <submittedName>
        <fullName evidence="1">Uncharacterized protein</fullName>
    </submittedName>
</protein>
<sequence length="62" mass="7346">MMEVTSMAKRKSINKGFVTATTRELQDNPFDDSILTRCIQIYDYRMIFVYQDLASLKKKMLF</sequence>
<reference evidence="1" key="1">
    <citation type="submission" date="2014-05" db="EMBL/GenBank/DDBJ databases">
        <authorList>
            <person name="Chronopoulou M."/>
        </authorList>
    </citation>
    <scope>NUCLEOTIDE SEQUENCE</scope>
    <source>
        <tissue evidence="1">Whole organism</tissue>
    </source>
</reference>
<evidence type="ECO:0000313" key="1">
    <source>
        <dbReference type="EMBL" id="CDW33727.1"/>
    </source>
</evidence>
<name>A0A0K2U722_LEPSM</name>
<dbReference type="AlphaFoldDB" id="A0A0K2U722"/>
<dbReference type="EMBL" id="HACA01016366">
    <property type="protein sequence ID" value="CDW33727.1"/>
    <property type="molecule type" value="Transcribed_RNA"/>
</dbReference>
<proteinExistence type="predicted"/>